<organism evidence="1 3">
    <name type="scientific">Xanthomonas prunicola</name>
    <dbReference type="NCBI Taxonomy" id="2053930"/>
    <lineage>
        <taxon>Bacteria</taxon>
        <taxon>Pseudomonadati</taxon>
        <taxon>Pseudomonadota</taxon>
        <taxon>Gammaproteobacteria</taxon>
        <taxon>Lysobacterales</taxon>
        <taxon>Lysobacteraceae</taxon>
        <taxon>Xanthomonas</taxon>
    </lineage>
</organism>
<keyword evidence="4" id="KW-1185">Reference proteome</keyword>
<evidence type="ECO:0000313" key="1">
    <source>
        <dbReference type="EMBL" id="PKV11355.1"/>
    </source>
</evidence>
<dbReference type="Proteomes" id="UP000233748">
    <property type="component" value="Unassembled WGS sequence"/>
</dbReference>
<protein>
    <submittedName>
        <fullName evidence="1">Uncharacterized protein</fullName>
    </submittedName>
</protein>
<dbReference type="AlphaFoldDB" id="A0A2N3RFS5"/>
<evidence type="ECO:0000313" key="4">
    <source>
        <dbReference type="Proteomes" id="UP000233748"/>
    </source>
</evidence>
<name>A0A2N3RFS5_9XANT</name>
<evidence type="ECO:0000313" key="2">
    <source>
        <dbReference type="EMBL" id="PKV15565.1"/>
    </source>
</evidence>
<reference evidence="3 4" key="1">
    <citation type="submission" date="2017-11" db="EMBL/GenBank/DDBJ databases">
        <title>Xanthomonas prunicola sp. nov., a novel pathogen that affects nectarine (Prunus persica var. nectarine) trees.</title>
        <authorList>
            <person name="Lopez M."/>
            <person name="Lopez-Soriano P."/>
            <person name="Garita-Cambronero J."/>
            <person name="Beltran C."/>
            <person name="Taghouti G."/>
            <person name="Portier P."/>
            <person name="Cubero J."/>
            <person name="Fischer-Le Saux M."/>
            <person name="Marco-Noales E."/>
        </authorList>
    </citation>
    <scope>NUCLEOTIDE SEQUENCE [LARGE SCALE GENOMIC DNA]</scope>
    <source>
        <strain evidence="1 3">CFBP8353</strain>
        <strain evidence="2 4">CFBP8354</strain>
    </source>
</reference>
<evidence type="ECO:0000313" key="3">
    <source>
        <dbReference type="Proteomes" id="UP000233720"/>
    </source>
</evidence>
<gene>
    <name evidence="1" type="ORF">XpruCFBP8353_19100</name>
    <name evidence="2" type="ORF">XpruCFBP8354_19490</name>
</gene>
<comment type="caution">
    <text evidence="1">The sequence shown here is derived from an EMBL/GenBank/DDBJ whole genome shotgun (WGS) entry which is preliminary data.</text>
</comment>
<dbReference type="Proteomes" id="UP000233720">
    <property type="component" value="Unassembled WGS sequence"/>
</dbReference>
<dbReference type="EMBL" id="PHKW01000008">
    <property type="protein sequence ID" value="PKV15565.1"/>
    <property type="molecule type" value="Genomic_DNA"/>
</dbReference>
<dbReference type="EMBL" id="PHKV01000008">
    <property type="protein sequence ID" value="PKV11355.1"/>
    <property type="molecule type" value="Genomic_DNA"/>
</dbReference>
<sequence>MFTYSDGTAMKIGDSVLLENGQTPGTIDLIVVTPSEMQAIGVEESGVMLLSPPFGRVYLPEWSLQREPLQFVSHRPSA</sequence>
<proteinExistence type="predicted"/>
<accession>A0A2N3RFS5</accession>